<evidence type="ECO:0000259" key="1">
    <source>
        <dbReference type="Pfam" id="PF20150"/>
    </source>
</evidence>
<organism evidence="2 3">
    <name type="scientific">Phialocephala subalpina</name>
    <dbReference type="NCBI Taxonomy" id="576137"/>
    <lineage>
        <taxon>Eukaryota</taxon>
        <taxon>Fungi</taxon>
        <taxon>Dikarya</taxon>
        <taxon>Ascomycota</taxon>
        <taxon>Pezizomycotina</taxon>
        <taxon>Leotiomycetes</taxon>
        <taxon>Helotiales</taxon>
        <taxon>Mollisiaceae</taxon>
        <taxon>Phialocephala</taxon>
        <taxon>Phialocephala fortinii species complex</taxon>
    </lineage>
</organism>
<proteinExistence type="predicted"/>
<evidence type="ECO:0000313" key="2">
    <source>
        <dbReference type="EMBL" id="CZR66754.1"/>
    </source>
</evidence>
<dbReference type="OrthoDB" id="3473305at2759"/>
<keyword evidence="3" id="KW-1185">Reference proteome</keyword>
<dbReference type="AlphaFoldDB" id="A0A1L7XP07"/>
<dbReference type="EMBL" id="FJOG01000039">
    <property type="protein sequence ID" value="CZR66754.1"/>
    <property type="molecule type" value="Genomic_DNA"/>
</dbReference>
<dbReference type="Proteomes" id="UP000184330">
    <property type="component" value="Unassembled WGS sequence"/>
</dbReference>
<dbReference type="PANTHER" id="PTHR35910">
    <property type="entry name" value="2EXR DOMAIN-CONTAINING PROTEIN"/>
    <property type="match status" value="1"/>
</dbReference>
<accession>A0A1L7XP07</accession>
<dbReference type="PANTHER" id="PTHR35910:SF6">
    <property type="entry name" value="2EXR DOMAIN-CONTAINING PROTEIN"/>
    <property type="match status" value="1"/>
</dbReference>
<gene>
    <name evidence="2" type="ORF">PAC_16655</name>
</gene>
<reference evidence="2 3" key="1">
    <citation type="submission" date="2016-03" db="EMBL/GenBank/DDBJ databases">
        <authorList>
            <person name="Ploux O."/>
        </authorList>
    </citation>
    <scope>NUCLEOTIDE SEQUENCE [LARGE SCALE GENOMIC DNA]</scope>
    <source>
        <strain evidence="2 3">UAMH 11012</strain>
    </source>
</reference>
<sequence length="275" mass="31927">MDSQDQVITKEGSPNSMDSFEARYEKKWGKSVKIWKPFLESFTLFPELPTEIRQEIWKLTLQPRAIEVKYNPTHGFYTEVKTPAALSVNKDSRDAVKFLYPLCFGSILHEPAIVFNFSKDTLYIDADLCQEVVPFLFGMNKFEAENLQSLAIDRYLEEYLELGEYESSIDVMNALQKATSSMPALKEVRMVIKLDEYWHEHGFPEGRGPIELWEHMPDNLQKYMSHEGFHLDDEDGESECAELPNMNDFLEPFQADTKGTIWGRRPMELTLEPSF</sequence>
<feature type="domain" description="2EXR" evidence="1">
    <location>
        <begin position="42"/>
        <end position="122"/>
    </location>
</feature>
<evidence type="ECO:0000313" key="3">
    <source>
        <dbReference type="Proteomes" id="UP000184330"/>
    </source>
</evidence>
<protein>
    <recommendedName>
        <fullName evidence="1">2EXR domain-containing protein</fullName>
    </recommendedName>
</protein>
<name>A0A1L7XP07_9HELO</name>
<dbReference type="Pfam" id="PF20150">
    <property type="entry name" value="2EXR"/>
    <property type="match status" value="1"/>
</dbReference>
<dbReference type="InterPro" id="IPR045518">
    <property type="entry name" value="2EXR"/>
</dbReference>